<comment type="caution">
    <text evidence="1">The sequence shown here is derived from an EMBL/GenBank/DDBJ whole genome shotgun (WGS) entry which is preliminary data.</text>
</comment>
<dbReference type="Proteomes" id="UP000326939">
    <property type="component" value="Chromosome 12"/>
</dbReference>
<dbReference type="PANTHER" id="PTHR36856:SF1">
    <property type="entry name" value="OS07G0175200 PROTEIN"/>
    <property type="match status" value="1"/>
</dbReference>
<protein>
    <submittedName>
        <fullName evidence="1">Uncharacterized protein</fullName>
    </submittedName>
</protein>
<sequence length="92" mass="10113">MGESKVLKKVMSACDVQTLKKCLEENKGDYIQAFKSSGSLGERQTGRNEKQMGHSYPFNSVDARLSVRGGELGKGPRISEEDAVTIYASIDR</sequence>
<reference evidence="2" key="1">
    <citation type="journal article" date="2019" name="Gigascience">
        <title>De novo genome assembly of the endangered Acer yangbiense, a plant species with extremely small populations endemic to Yunnan Province, China.</title>
        <authorList>
            <person name="Yang J."/>
            <person name="Wariss H.M."/>
            <person name="Tao L."/>
            <person name="Zhang R."/>
            <person name="Yun Q."/>
            <person name="Hollingsworth P."/>
            <person name="Dao Z."/>
            <person name="Luo G."/>
            <person name="Guo H."/>
            <person name="Ma Y."/>
            <person name="Sun W."/>
        </authorList>
    </citation>
    <scope>NUCLEOTIDE SEQUENCE [LARGE SCALE GENOMIC DNA]</scope>
    <source>
        <strain evidence="2">cv. br00</strain>
    </source>
</reference>
<evidence type="ECO:0000313" key="2">
    <source>
        <dbReference type="Proteomes" id="UP000326939"/>
    </source>
</evidence>
<dbReference type="EMBL" id="VDCV01000012">
    <property type="protein sequence ID" value="KAB5531491.1"/>
    <property type="molecule type" value="Genomic_DNA"/>
</dbReference>
<dbReference type="AlphaFoldDB" id="A0A5N5KME7"/>
<name>A0A5N5KME7_9ROSI</name>
<dbReference type="PANTHER" id="PTHR36856">
    <property type="entry name" value="OS07G0175200 PROTEIN"/>
    <property type="match status" value="1"/>
</dbReference>
<organism evidence="1 2">
    <name type="scientific">Salix brachista</name>
    <dbReference type="NCBI Taxonomy" id="2182728"/>
    <lineage>
        <taxon>Eukaryota</taxon>
        <taxon>Viridiplantae</taxon>
        <taxon>Streptophyta</taxon>
        <taxon>Embryophyta</taxon>
        <taxon>Tracheophyta</taxon>
        <taxon>Spermatophyta</taxon>
        <taxon>Magnoliopsida</taxon>
        <taxon>eudicotyledons</taxon>
        <taxon>Gunneridae</taxon>
        <taxon>Pentapetalae</taxon>
        <taxon>rosids</taxon>
        <taxon>fabids</taxon>
        <taxon>Malpighiales</taxon>
        <taxon>Salicaceae</taxon>
        <taxon>Saliceae</taxon>
        <taxon>Salix</taxon>
    </lineage>
</organism>
<evidence type="ECO:0000313" key="1">
    <source>
        <dbReference type="EMBL" id="KAB5531491.1"/>
    </source>
</evidence>
<proteinExistence type="predicted"/>
<accession>A0A5N5KME7</accession>
<gene>
    <name evidence="1" type="ORF">DKX38_018161</name>
</gene>
<keyword evidence="2" id="KW-1185">Reference proteome</keyword>